<proteinExistence type="predicted"/>
<dbReference type="Proteomes" id="UP001595547">
    <property type="component" value="Unassembled WGS sequence"/>
</dbReference>
<gene>
    <name evidence="1" type="ORF">ACFOGH_05515</name>
</gene>
<dbReference type="RefSeq" id="WP_380072061.1">
    <property type="nucleotide sequence ID" value="NZ_JBHRTO010000001.1"/>
</dbReference>
<protein>
    <submittedName>
        <fullName evidence="1">Uncharacterized protein</fullName>
    </submittedName>
</protein>
<organism evidence="1 2">
    <name type="scientific">Cypionkella sinensis</name>
    <dbReference type="NCBI Taxonomy" id="1756043"/>
    <lineage>
        <taxon>Bacteria</taxon>
        <taxon>Pseudomonadati</taxon>
        <taxon>Pseudomonadota</taxon>
        <taxon>Alphaproteobacteria</taxon>
        <taxon>Rhodobacterales</taxon>
        <taxon>Paracoccaceae</taxon>
        <taxon>Cypionkella</taxon>
    </lineage>
</organism>
<evidence type="ECO:0000313" key="1">
    <source>
        <dbReference type="EMBL" id="MFC3180437.1"/>
    </source>
</evidence>
<dbReference type="EMBL" id="JBHRTO010000001">
    <property type="protein sequence ID" value="MFC3180437.1"/>
    <property type="molecule type" value="Genomic_DNA"/>
</dbReference>
<reference evidence="2" key="1">
    <citation type="journal article" date="2019" name="Int. J. Syst. Evol. Microbiol.">
        <title>The Global Catalogue of Microorganisms (GCM) 10K type strain sequencing project: providing services to taxonomists for standard genome sequencing and annotation.</title>
        <authorList>
            <consortium name="The Broad Institute Genomics Platform"/>
            <consortium name="The Broad Institute Genome Sequencing Center for Infectious Disease"/>
            <person name="Wu L."/>
            <person name="Ma J."/>
        </authorList>
    </citation>
    <scope>NUCLEOTIDE SEQUENCE [LARGE SCALE GENOMIC DNA]</scope>
    <source>
        <strain evidence="2">KCTC 52039</strain>
    </source>
</reference>
<name>A0ABV7IV96_9RHOB</name>
<evidence type="ECO:0000313" key="2">
    <source>
        <dbReference type="Proteomes" id="UP001595547"/>
    </source>
</evidence>
<sequence>MAFDYDMQLYCACGHSARISAETIPPSWGDQPANIPSSVWDRVRCTSCGRRGKPKQVIVSPVENRYRSGAYPEFGESLGRR</sequence>
<keyword evidence="2" id="KW-1185">Reference proteome</keyword>
<accession>A0ABV7IV96</accession>
<comment type="caution">
    <text evidence="1">The sequence shown here is derived from an EMBL/GenBank/DDBJ whole genome shotgun (WGS) entry which is preliminary data.</text>
</comment>